<dbReference type="RefSeq" id="WP_129117879.1">
    <property type="nucleotide sequence ID" value="NZ_BSUI01000013.1"/>
</dbReference>
<reference evidence="3 4" key="1">
    <citation type="submission" date="2019-04" db="EMBL/GenBank/DDBJ databases">
        <title>Deinococcus metalilatus MA1002 mutant No.5.</title>
        <authorList>
            <person name="Park W."/>
            <person name="Park C."/>
        </authorList>
    </citation>
    <scope>NUCLEOTIDE SEQUENCE [LARGE SCALE GENOMIC DNA]</scope>
    <source>
        <strain evidence="3 4">MA1002-m5</strain>
    </source>
</reference>
<dbReference type="AlphaFoldDB" id="A0AAJ5F4H0"/>
<evidence type="ECO:0000313" key="3">
    <source>
        <dbReference type="EMBL" id="TLK30077.1"/>
    </source>
</evidence>
<evidence type="ECO:0000313" key="5">
    <source>
        <dbReference type="Proteomes" id="UP000536909"/>
    </source>
</evidence>
<evidence type="ECO:0000313" key="4">
    <source>
        <dbReference type="Proteomes" id="UP000308000"/>
    </source>
</evidence>
<reference evidence="2 5" key="2">
    <citation type="submission" date="2020-08" db="EMBL/GenBank/DDBJ databases">
        <title>Genomic Encyclopedia of Type Strains, Phase IV (KMG-IV): sequencing the most valuable type-strain genomes for metagenomic binning, comparative biology and taxonomic classification.</title>
        <authorList>
            <person name="Goeker M."/>
        </authorList>
    </citation>
    <scope>NUCLEOTIDE SEQUENCE [LARGE SCALE GENOMIC DNA]</scope>
    <source>
        <strain evidence="2 5">DSM 105434</strain>
    </source>
</reference>
<evidence type="ECO:0000256" key="1">
    <source>
        <dbReference type="SAM" id="SignalP"/>
    </source>
</evidence>
<gene>
    <name evidence="3" type="ORF">FCS05_05985</name>
    <name evidence="2" type="ORF">HNQ10_001476</name>
</gene>
<dbReference type="Proteomes" id="UP000536909">
    <property type="component" value="Unassembled WGS sequence"/>
</dbReference>
<accession>A0AAJ5F4H0</accession>
<keyword evidence="1" id="KW-0732">Signal</keyword>
<name>A0AAJ5F4H0_9DEIO</name>
<evidence type="ECO:0000313" key="2">
    <source>
        <dbReference type="EMBL" id="MBB5294662.1"/>
    </source>
</evidence>
<sequence>MKKWLVIALFFSATAQAAPAADCKSLILAGVNRVIYRTQAVFPAEPETVTAEFFDDTTPASPVAFCGYSFRPDRAAQVLTVSAPKLTAFSNIFREGYRDTGRIVLENKYYSDTSHPSNVVFDPKTYRLSFDAAGSPVTPTTLGVTVDGGPLQPLFYKNTPRSVQVPKTARMIDIYAKAQADTRLDWQRVTIDLKKPAIVFYQKMTFPTK</sequence>
<proteinExistence type="predicted"/>
<feature type="signal peptide" evidence="1">
    <location>
        <begin position="1"/>
        <end position="17"/>
    </location>
</feature>
<organism evidence="3 4">
    <name type="scientific">Deinococcus metallilatus</name>
    <dbReference type="NCBI Taxonomy" id="1211322"/>
    <lineage>
        <taxon>Bacteria</taxon>
        <taxon>Thermotogati</taxon>
        <taxon>Deinococcota</taxon>
        <taxon>Deinococci</taxon>
        <taxon>Deinococcales</taxon>
        <taxon>Deinococcaceae</taxon>
        <taxon>Deinococcus</taxon>
    </lineage>
</organism>
<dbReference type="Proteomes" id="UP000308000">
    <property type="component" value="Unassembled WGS sequence"/>
</dbReference>
<keyword evidence="5" id="KW-1185">Reference proteome</keyword>
<protein>
    <recommendedName>
        <fullName evidence="6">DUF2259 domain-containing protein</fullName>
    </recommendedName>
</protein>
<comment type="caution">
    <text evidence="3">The sequence shown here is derived from an EMBL/GenBank/DDBJ whole genome shotgun (WGS) entry which is preliminary data.</text>
</comment>
<dbReference type="EMBL" id="VBRC01000003">
    <property type="protein sequence ID" value="TLK30077.1"/>
    <property type="molecule type" value="Genomic_DNA"/>
</dbReference>
<evidence type="ECO:0008006" key="6">
    <source>
        <dbReference type="Google" id="ProtNLM"/>
    </source>
</evidence>
<dbReference type="EMBL" id="JACHFV010000004">
    <property type="protein sequence ID" value="MBB5294662.1"/>
    <property type="molecule type" value="Genomic_DNA"/>
</dbReference>
<feature type="chain" id="PRO_5042462933" description="DUF2259 domain-containing protein" evidence="1">
    <location>
        <begin position="18"/>
        <end position="209"/>
    </location>
</feature>